<evidence type="ECO:0000259" key="5">
    <source>
        <dbReference type="Pfam" id="PF08245"/>
    </source>
</evidence>
<gene>
    <name evidence="6" type="ORF">SAMN05216216_1294</name>
</gene>
<protein>
    <submittedName>
        <fullName evidence="6">UDP-N-acetylmuramoyl-tripeptide--D-alanyl-D-alanine ligase</fullName>
    </submittedName>
</protein>
<dbReference type="PANTHER" id="PTHR43024">
    <property type="entry name" value="UDP-N-ACETYLMURAMOYL-TRIPEPTIDE--D-ALANYL-D-ALANINE LIGASE"/>
    <property type="match status" value="1"/>
</dbReference>
<reference evidence="7" key="1">
    <citation type="submission" date="2016-10" db="EMBL/GenBank/DDBJ databases">
        <authorList>
            <person name="Varghese N."/>
            <person name="Submissions S."/>
        </authorList>
    </citation>
    <scope>NUCLEOTIDE SEQUENCE [LARGE SCALE GENOMIC DNA]</scope>
    <source>
        <strain evidence="7">CGMCC 1.8895</strain>
    </source>
</reference>
<dbReference type="InterPro" id="IPR004101">
    <property type="entry name" value="Mur_ligase_C"/>
</dbReference>
<evidence type="ECO:0000256" key="2">
    <source>
        <dbReference type="ARBA" id="ARBA00022741"/>
    </source>
</evidence>
<dbReference type="InterPro" id="IPR051046">
    <property type="entry name" value="MurCDEF_CellWall_CoF430Synth"/>
</dbReference>
<accession>A0A1G9I1P5</accession>
<dbReference type="RefSeq" id="WP_092987756.1">
    <property type="nucleotide sequence ID" value="NZ_FNFY01000029.1"/>
</dbReference>
<keyword evidence="2" id="KW-0547">Nucleotide-binding</keyword>
<dbReference type="STRING" id="576118.SAMN05216216_1294"/>
<dbReference type="SUPFAM" id="SSF53623">
    <property type="entry name" value="MurD-like peptide ligases, catalytic domain"/>
    <property type="match status" value="1"/>
</dbReference>
<dbReference type="Gene3D" id="3.40.1190.10">
    <property type="entry name" value="Mur-like, catalytic domain"/>
    <property type="match status" value="1"/>
</dbReference>
<evidence type="ECO:0000256" key="3">
    <source>
        <dbReference type="ARBA" id="ARBA00022840"/>
    </source>
</evidence>
<organism evidence="6 7">
    <name type="scientific">Lacicoccus qingdaonensis</name>
    <dbReference type="NCBI Taxonomy" id="576118"/>
    <lineage>
        <taxon>Bacteria</taxon>
        <taxon>Bacillati</taxon>
        <taxon>Bacillota</taxon>
        <taxon>Bacilli</taxon>
        <taxon>Bacillales</taxon>
        <taxon>Salinicoccaceae</taxon>
        <taxon>Lacicoccus</taxon>
    </lineage>
</organism>
<dbReference type="PANTHER" id="PTHR43024:SF1">
    <property type="entry name" value="UDP-N-ACETYLMURAMOYL-TRIPEPTIDE--D-ALANYL-D-ALANINE LIGASE"/>
    <property type="match status" value="1"/>
</dbReference>
<feature type="domain" description="Mur ligase central" evidence="5">
    <location>
        <begin position="14"/>
        <end position="201"/>
    </location>
</feature>
<dbReference type="AlphaFoldDB" id="A0A1G9I1P5"/>
<proteinExistence type="predicted"/>
<evidence type="ECO:0000256" key="1">
    <source>
        <dbReference type="ARBA" id="ARBA00022598"/>
    </source>
</evidence>
<keyword evidence="1 6" id="KW-0436">Ligase</keyword>
<dbReference type="GO" id="GO:0016881">
    <property type="term" value="F:acid-amino acid ligase activity"/>
    <property type="evidence" value="ECO:0007669"/>
    <property type="project" value="InterPro"/>
</dbReference>
<dbReference type="GO" id="GO:0005524">
    <property type="term" value="F:ATP binding"/>
    <property type="evidence" value="ECO:0007669"/>
    <property type="project" value="UniProtKB-KW"/>
</dbReference>
<evidence type="ECO:0000259" key="4">
    <source>
        <dbReference type="Pfam" id="PF02875"/>
    </source>
</evidence>
<keyword evidence="7" id="KW-1185">Reference proteome</keyword>
<feature type="domain" description="Mur ligase C-terminal" evidence="4">
    <location>
        <begin position="229"/>
        <end position="349"/>
    </location>
</feature>
<sequence length="369" mass="41436">MSTTLYLDVPTIGITGSFGKTTTKEITAALLSVKYDIFKSKRNYNTVRSTRRHVKKITDEHEAVVMEMTMGNKETGKNQCTLIQPNIGVITSVGHAHFENFTSIHETVLSKSEMMKYMKPDGTLYLNDDDEYSQLINTKYFTGNIIKCGITESADYRATDIKFNNGGMEFHVKLNGVDEYMFLPILGEHNVVNALFGIAIADKLGLTPNEIRQGLSTVKVQRGRLTLDELEGKRSLLDDSGNANPAAMIAGLKVLNTYLDSPKKIALLGDMAELGSYTREGHEKVGKALIDLDLDKVYLYGESSRYIMQKAKDTGFDEDRLFHYTDMDALIEELITNFEENTALMLKASKSTNFKKVVKRLLAEYERVK</sequence>
<name>A0A1G9I1P5_9BACL</name>
<dbReference type="EMBL" id="FNFY01000029">
    <property type="protein sequence ID" value="SDL19158.1"/>
    <property type="molecule type" value="Genomic_DNA"/>
</dbReference>
<keyword evidence="3" id="KW-0067">ATP-binding</keyword>
<dbReference type="Pfam" id="PF02875">
    <property type="entry name" value="Mur_ligase_C"/>
    <property type="match status" value="1"/>
</dbReference>
<evidence type="ECO:0000313" key="7">
    <source>
        <dbReference type="Proteomes" id="UP000199008"/>
    </source>
</evidence>
<dbReference type="OrthoDB" id="9801978at2"/>
<dbReference type="Gene3D" id="3.90.190.20">
    <property type="entry name" value="Mur ligase, C-terminal domain"/>
    <property type="match status" value="1"/>
</dbReference>
<dbReference type="InterPro" id="IPR036565">
    <property type="entry name" value="Mur-like_cat_sf"/>
</dbReference>
<dbReference type="Proteomes" id="UP000199008">
    <property type="component" value="Unassembled WGS sequence"/>
</dbReference>
<evidence type="ECO:0000313" key="6">
    <source>
        <dbReference type="EMBL" id="SDL19158.1"/>
    </source>
</evidence>
<dbReference type="Pfam" id="PF08245">
    <property type="entry name" value="Mur_ligase_M"/>
    <property type="match status" value="1"/>
</dbReference>
<dbReference type="SUPFAM" id="SSF53244">
    <property type="entry name" value="MurD-like peptide ligases, peptide-binding domain"/>
    <property type="match status" value="1"/>
</dbReference>
<dbReference type="InterPro" id="IPR013221">
    <property type="entry name" value="Mur_ligase_cen"/>
</dbReference>
<dbReference type="InterPro" id="IPR036615">
    <property type="entry name" value="Mur_ligase_C_dom_sf"/>
</dbReference>